<evidence type="ECO:0000259" key="1">
    <source>
        <dbReference type="SMART" id="SM00563"/>
    </source>
</evidence>
<feature type="domain" description="Phospholipid/glycerol acyltransferase" evidence="1">
    <location>
        <begin position="57"/>
        <end position="176"/>
    </location>
</feature>
<comment type="caution">
    <text evidence="2">The sequence shown here is derived from an EMBL/GenBank/DDBJ whole genome shotgun (WGS) entry which is preliminary data.</text>
</comment>
<dbReference type="Proteomes" id="UP001055057">
    <property type="component" value="Unassembled WGS sequence"/>
</dbReference>
<dbReference type="CDD" id="cd06551">
    <property type="entry name" value="LPLAT"/>
    <property type="match status" value="1"/>
</dbReference>
<sequence length="275" mass="30454">MSTSAGRRQGEAGPEPISPVIWRFMVAWFGRFLRRHMNALRLPRWGTPPDASHAGPLVIYSNHPSWWDACVIILLGGLLFPGRENRAPFDARMLERYGIFRRLGAFPVDLDSPRGAAQFLAAVRAILTRPAQVIWITAQGRFVDVRARPLDLRPGVARLAEIAPDALFVPLALEYAFWDERGAEVFAAFGAAIPASELLALPRPERLAHLEAALTATLDRLAADVVSREPERFRDLVSGAKGIGGLYDGWRRLAALVSGRSFDPAHRADPRRLVK</sequence>
<dbReference type="SMART" id="SM00563">
    <property type="entry name" value="PlsC"/>
    <property type="match status" value="1"/>
</dbReference>
<organism evidence="2 3">
    <name type="scientific">Methylobacterium trifolii</name>
    <dbReference type="NCBI Taxonomy" id="1003092"/>
    <lineage>
        <taxon>Bacteria</taxon>
        <taxon>Pseudomonadati</taxon>
        <taxon>Pseudomonadota</taxon>
        <taxon>Alphaproteobacteria</taxon>
        <taxon>Hyphomicrobiales</taxon>
        <taxon>Methylobacteriaceae</taxon>
        <taxon>Methylobacterium</taxon>
    </lineage>
</organism>
<evidence type="ECO:0000313" key="3">
    <source>
        <dbReference type="Proteomes" id="UP001055057"/>
    </source>
</evidence>
<reference evidence="2" key="2">
    <citation type="submission" date="2021-08" db="EMBL/GenBank/DDBJ databases">
        <authorList>
            <person name="Tani A."/>
            <person name="Ola A."/>
            <person name="Ogura Y."/>
            <person name="Katsura K."/>
            <person name="Hayashi T."/>
        </authorList>
    </citation>
    <scope>NUCLEOTIDE SEQUENCE</scope>
    <source>
        <strain evidence="2">DSM 23632</strain>
    </source>
</reference>
<dbReference type="EMBL" id="BPRB01000147">
    <property type="protein sequence ID" value="GJE60585.1"/>
    <property type="molecule type" value="Genomic_DNA"/>
</dbReference>
<evidence type="ECO:0000313" key="2">
    <source>
        <dbReference type="EMBL" id="GJE60585.1"/>
    </source>
</evidence>
<name>A0ABQ4U3A8_9HYPH</name>
<dbReference type="SUPFAM" id="SSF69593">
    <property type="entry name" value="Glycerol-3-phosphate (1)-acyltransferase"/>
    <property type="match status" value="1"/>
</dbReference>
<gene>
    <name evidence="2" type="ORF">MPOCJGCO_2698</name>
</gene>
<protein>
    <recommendedName>
        <fullName evidence="1">Phospholipid/glycerol acyltransferase domain-containing protein</fullName>
    </recommendedName>
</protein>
<reference evidence="2" key="1">
    <citation type="journal article" date="2021" name="Front. Microbiol.">
        <title>Comprehensive Comparative Genomics and Phenotyping of Methylobacterium Species.</title>
        <authorList>
            <person name="Alessa O."/>
            <person name="Ogura Y."/>
            <person name="Fujitani Y."/>
            <person name="Takami H."/>
            <person name="Hayashi T."/>
            <person name="Sahin N."/>
            <person name="Tani A."/>
        </authorList>
    </citation>
    <scope>NUCLEOTIDE SEQUENCE</scope>
    <source>
        <strain evidence="2">DSM 23632</strain>
    </source>
</reference>
<proteinExistence type="predicted"/>
<dbReference type="InterPro" id="IPR002123">
    <property type="entry name" value="Plipid/glycerol_acylTrfase"/>
</dbReference>
<keyword evidence="3" id="KW-1185">Reference proteome</keyword>
<accession>A0ABQ4U3A8</accession>